<feature type="domain" description="RFX-type winged-helix" evidence="3">
    <location>
        <begin position="106"/>
        <end position="175"/>
    </location>
</feature>
<dbReference type="GO" id="GO:0000981">
    <property type="term" value="F:DNA-binding transcription factor activity, RNA polymerase II-specific"/>
    <property type="evidence" value="ECO:0007669"/>
    <property type="project" value="TreeGrafter"/>
</dbReference>
<evidence type="ECO:0000313" key="5">
    <source>
        <dbReference type="Proteomes" id="UP000245119"/>
    </source>
</evidence>
<protein>
    <recommendedName>
        <fullName evidence="3">RFX-type winged-helix domain-containing protein</fullName>
    </recommendedName>
</protein>
<keyword evidence="1" id="KW-0238">DNA-binding</keyword>
<evidence type="ECO:0000313" key="4">
    <source>
        <dbReference type="EMBL" id="PVD36376.1"/>
    </source>
</evidence>
<dbReference type="PANTHER" id="PTHR12619:SF21">
    <property type="entry name" value="RFX-TYPE WINGED-HELIX DOMAIN-CONTAINING PROTEIN"/>
    <property type="match status" value="1"/>
</dbReference>
<dbReference type="Gene3D" id="1.10.10.10">
    <property type="entry name" value="Winged helix-like DNA-binding domain superfamily/Winged helix DNA-binding domain"/>
    <property type="match status" value="1"/>
</dbReference>
<feature type="compositionally biased region" description="Polar residues" evidence="2">
    <location>
        <begin position="697"/>
        <end position="714"/>
    </location>
</feature>
<proteinExistence type="predicted"/>
<organism evidence="4 5">
    <name type="scientific">Pomacea canaliculata</name>
    <name type="common">Golden apple snail</name>
    <dbReference type="NCBI Taxonomy" id="400727"/>
    <lineage>
        <taxon>Eukaryota</taxon>
        <taxon>Metazoa</taxon>
        <taxon>Spiralia</taxon>
        <taxon>Lophotrochozoa</taxon>
        <taxon>Mollusca</taxon>
        <taxon>Gastropoda</taxon>
        <taxon>Caenogastropoda</taxon>
        <taxon>Architaenioglossa</taxon>
        <taxon>Ampullarioidea</taxon>
        <taxon>Ampullariidae</taxon>
        <taxon>Pomacea</taxon>
    </lineage>
</organism>
<evidence type="ECO:0000259" key="3">
    <source>
        <dbReference type="PROSITE" id="PS51526"/>
    </source>
</evidence>
<name>A0A2T7PSH9_POMCA</name>
<feature type="compositionally biased region" description="Polar residues" evidence="2">
    <location>
        <begin position="648"/>
        <end position="662"/>
    </location>
</feature>
<dbReference type="Pfam" id="PF02257">
    <property type="entry name" value="RFX_DNA_binding"/>
    <property type="match status" value="1"/>
</dbReference>
<dbReference type="FunFam" id="1.10.10.10:FF:000422">
    <property type="entry name" value="DNA-binding protein RFX7"/>
    <property type="match status" value="1"/>
</dbReference>
<dbReference type="Pfam" id="PF18326">
    <property type="entry name" value="RFX5_N"/>
    <property type="match status" value="1"/>
</dbReference>
<feature type="region of interest" description="Disordered" evidence="2">
    <location>
        <begin position="951"/>
        <end position="1000"/>
    </location>
</feature>
<feature type="compositionally biased region" description="Low complexity" evidence="2">
    <location>
        <begin position="715"/>
        <end position="726"/>
    </location>
</feature>
<accession>A0A2T7PSH9</accession>
<dbReference type="InterPro" id="IPR036388">
    <property type="entry name" value="WH-like_DNA-bd_sf"/>
</dbReference>
<feature type="region of interest" description="Disordered" evidence="2">
    <location>
        <begin position="295"/>
        <end position="356"/>
    </location>
</feature>
<dbReference type="OrthoDB" id="10069709at2759"/>
<reference evidence="4 5" key="1">
    <citation type="submission" date="2018-04" db="EMBL/GenBank/DDBJ databases">
        <title>The genome of golden apple snail Pomacea canaliculata provides insight into stress tolerance and invasive adaptation.</title>
        <authorList>
            <person name="Liu C."/>
            <person name="Liu B."/>
            <person name="Ren Y."/>
            <person name="Zhang Y."/>
            <person name="Wang H."/>
            <person name="Li S."/>
            <person name="Jiang F."/>
            <person name="Yin L."/>
            <person name="Zhang G."/>
            <person name="Qian W."/>
            <person name="Fan W."/>
        </authorList>
    </citation>
    <scope>NUCLEOTIDE SEQUENCE [LARGE SCALE GENOMIC DNA]</scope>
    <source>
        <strain evidence="4">SZHN2017</strain>
        <tissue evidence="4">Muscle</tissue>
    </source>
</reference>
<feature type="compositionally biased region" description="Basic and acidic residues" evidence="2">
    <location>
        <begin position="749"/>
        <end position="759"/>
    </location>
</feature>
<dbReference type="InterPro" id="IPR036390">
    <property type="entry name" value="WH_DNA-bd_sf"/>
</dbReference>
<dbReference type="PANTHER" id="PTHR12619">
    <property type="entry name" value="RFX TRANSCRIPTION FACTOR FAMILY"/>
    <property type="match status" value="1"/>
</dbReference>
<feature type="compositionally biased region" description="Polar residues" evidence="2">
    <location>
        <begin position="981"/>
        <end position="996"/>
    </location>
</feature>
<dbReference type="EMBL" id="PZQS01000002">
    <property type="protein sequence ID" value="PVD36376.1"/>
    <property type="molecule type" value="Genomic_DNA"/>
</dbReference>
<dbReference type="InterPro" id="IPR039779">
    <property type="entry name" value="RFX-like"/>
</dbReference>
<evidence type="ECO:0000256" key="2">
    <source>
        <dbReference type="SAM" id="MobiDB-lite"/>
    </source>
</evidence>
<feature type="region of interest" description="Disordered" evidence="2">
    <location>
        <begin position="1290"/>
        <end position="1319"/>
    </location>
</feature>
<comment type="caution">
    <text evidence="4">The sequence shown here is derived from an EMBL/GenBank/DDBJ whole genome shotgun (WGS) entry which is preliminary data.</text>
</comment>
<feature type="region of interest" description="Disordered" evidence="2">
    <location>
        <begin position="1463"/>
        <end position="1519"/>
    </location>
</feature>
<feature type="region of interest" description="Disordered" evidence="2">
    <location>
        <begin position="648"/>
        <end position="759"/>
    </location>
</feature>
<dbReference type="InterPro" id="IPR003150">
    <property type="entry name" value="DNA-bd_RFX"/>
</dbReference>
<dbReference type="GO" id="GO:0000978">
    <property type="term" value="F:RNA polymerase II cis-regulatory region sequence-specific DNA binding"/>
    <property type="evidence" value="ECO:0007669"/>
    <property type="project" value="TreeGrafter"/>
</dbReference>
<feature type="compositionally biased region" description="Low complexity" evidence="2">
    <location>
        <begin position="342"/>
        <end position="356"/>
    </location>
</feature>
<dbReference type="Proteomes" id="UP000245119">
    <property type="component" value="Linkage Group LG2"/>
</dbReference>
<dbReference type="PROSITE" id="PS51526">
    <property type="entry name" value="RFX_DBD"/>
    <property type="match status" value="1"/>
</dbReference>
<evidence type="ECO:0000256" key="1">
    <source>
        <dbReference type="ARBA" id="ARBA00023125"/>
    </source>
</evidence>
<dbReference type="SUPFAM" id="SSF46785">
    <property type="entry name" value="Winged helix' DNA-binding domain"/>
    <property type="match status" value="1"/>
</dbReference>
<dbReference type="STRING" id="400727.A0A2T7PSH9"/>
<feature type="compositionally biased region" description="Low complexity" evidence="2">
    <location>
        <begin position="1297"/>
        <end position="1307"/>
    </location>
</feature>
<feature type="compositionally biased region" description="Polar residues" evidence="2">
    <location>
        <begin position="316"/>
        <end position="326"/>
    </location>
</feature>
<sequence length="1572" mass="168405">MQKNEFCASKFSEIDNMEKTPNASTCNPKGLSRGQLSNIEDGLELSVSDQAKERISTILENIESLSDVEKLLLYLKLPTGSVSEDAQRQTPTSFLHASNRLEQAQAFTWIRSHLEEDNQICVPKHEIYDDYRAYCESHELKPLCPADFGKVLKCIFPNVKPRRLGQRGHGLRKKLDIQPPSLPELEISPKKLKTEDLQESEMFSASCQLVCEWAGKLLSRGFTNLRELSEYLVGNLYVNSKSTAAFTVLAAMQEAGLQNSRVPVSPLFTCSSGGDKHRETQLQLQRKLQERELLKEQKKKLQQQRTEIEQEHIRSTSRGPSATPTKSPLPRSFSKTPTPIKSPVLRPPSSLSLKSPGPQLVAFRQTPTPTNMLPNASKCTARNITKLLQSPVLCGKNASHSQDIKTNPEAVEVTSASQQSDDAAILVSMASSVAQAGSITSVSSSFLSSSSSASAAASAKSTLSGISHMQVEGGSGESSLQEKSSQPAVLVPSVNGMNILSGGRQFIISGNQGLLLDDSMKNGLHLVQKPVVVSAGIPNSPNLPLSSAQQLQTVPVVSVSSSAPSLNSRKLLPFSATSMESLQVGQSITILSKSKENVSSENTCSEMESITAADVDRCRVDNANFIPGNLSSRSAFVPVSNQKLTITLATPSIGHTPQTSDSSGDEAPLPMDQSDIVGHSGGFEPHALDSRPVERPSNATTVSFSEASLSVQPHTTLSASSLQSTQKKVKNRFTPIRPKAPQTVTTFQKDQKTPEKDSRPVSALLKEKRAREAQEILAHIASSVQGQANSSKGFPASLSLPAEVLGISSDKASGQNDVVIFLTSPSTGSANFLASSRDVHISGEEKAIHEHDKSGVVTINMSDFQIANPNFIHSKDTQQTTLGQCHATEHALHMASQQVHDMPAISIFPAELQAVCGSQEIPSGKIRVDSGCVDASDSSEMGNTTDEEVTLHMDSGNATSIGLVSDNRGRDTPCRKRKSSGQESASQTNKRLNSSSKKNDAVEDDDVFIVEPSVSIQPHLGVGIVCEEDGGKQLLNRNIASILSRRVGLTSPIRCLQTSPVVMQVQTEESALMCRSTGIGTDDVTYSSVALLASSEFPGQVGTKLSVESLESDALLDSGLLPTGRELVSSSTSQQPAVHIGQKASVGISTKKLRAAQQDLLQQKPQLDARVSSYFSKGCGSQLTAQTIGQVSNFLFSSVTDSTTTTTTAGQDELTSVSRAGPGLLETMFRHSSDFLSLKNISSSTSIKIPDQISLPEVQQTRSVQSISMHGDAFNEDFQGNSSQLFEAALSSKKDLPSTSRSSTLPPAMQTVTQKQVKSEPVDVIESDQFLSPSTPQEENESVTAQLNSQFLSGGLLIQMEGPSLGSNVFGKMVLPSDVGFREEMTSSVVDQLVGFLEPASQLREESSVTSSEQEGELPADVAEFVAEAMTAQELKLQHQSGVAGAGYLQSFLYSQDPFLASPRSSAHAENSVRADGSSISDLNPAGTGPRDNFTIPSNPAPKQRLSESSSAASKKYPPVQRSASLPVFVPPALSTGSSSACLAHDVPSPHLHVLPTQECQHQCWHHLPLLV</sequence>
<keyword evidence="5" id="KW-1185">Reference proteome</keyword>
<dbReference type="Gene3D" id="6.10.140.1290">
    <property type="match status" value="1"/>
</dbReference>
<gene>
    <name evidence="4" type="ORF">C0Q70_03358</name>
</gene>